<dbReference type="Proteomes" id="UP001229244">
    <property type="component" value="Unassembled WGS sequence"/>
</dbReference>
<sequence>MDWLSLAATPTFAVMAWISAAETVPGAICTAGAGPLPLGGMVTMYLLMSVFHLPPWLKLASRHLRRPV</sequence>
<keyword evidence="1" id="KW-0812">Transmembrane</keyword>
<keyword evidence="3" id="KW-1185">Reference proteome</keyword>
<evidence type="ECO:0000313" key="2">
    <source>
        <dbReference type="EMBL" id="MDQ0315891.1"/>
    </source>
</evidence>
<evidence type="ECO:0000313" key="3">
    <source>
        <dbReference type="Proteomes" id="UP001229244"/>
    </source>
</evidence>
<keyword evidence="1" id="KW-1133">Transmembrane helix</keyword>
<evidence type="ECO:0000256" key="1">
    <source>
        <dbReference type="SAM" id="Phobius"/>
    </source>
</evidence>
<feature type="transmembrane region" description="Helical" evidence="1">
    <location>
        <begin position="36"/>
        <end position="57"/>
    </location>
</feature>
<name>A0AAE3VQH2_9HYPH</name>
<proteinExistence type="predicted"/>
<dbReference type="RefSeq" id="WP_306885718.1">
    <property type="nucleotide sequence ID" value="NZ_JAUSUL010000002.1"/>
</dbReference>
<reference evidence="2" key="1">
    <citation type="submission" date="2023-07" db="EMBL/GenBank/DDBJ databases">
        <title>Genomic Encyclopedia of Type Strains, Phase IV (KMG-IV): sequencing the most valuable type-strain genomes for metagenomic binning, comparative biology and taxonomic classification.</title>
        <authorList>
            <person name="Goeker M."/>
        </authorList>
    </citation>
    <scope>NUCLEOTIDE SEQUENCE</scope>
    <source>
        <strain evidence="2">DSM 21202</strain>
    </source>
</reference>
<gene>
    <name evidence="2" type="ORF">J2S73_002348</name>
</gene>
<organism evidence="2 3">
    <name type="scientific">Amorphus orientalis</name>
    <dbReference type="NCBI Taxonomy" id="649198"/>
    <lineage>
        <taxon>Bacteria</taxon>
        <taxon>Pseudomonadati</taxon>
        <taxon>Pseudomonadota</taxon>
        <taxon>Alphaproteobacteria</taxon>
        <taxon>Hyphomicrobiales</taxon>
        <taxon>Amorphaceae</taxon>
        <taxon>Amorphus</taxon>
    </lineage>
</organism>
<dbReference type="EMBL" id="JAUSUL010000002">
    <property type="protein sequence ID" value="MDQ0315891.1"/>
    <property type="molecule type" value="Genomic_DNA"/>
</dbReference>
<keyword evidence="1" id="KW-0472">Membrane</keyword>
<accession>A0AAE3VQH2</accession>
<dbReference type="AlphaFoldDB" id="A0AAE3VQH2"/>
<comment type="caution">
    <text evidence="2">The sequence shown here is derived from an EMBL/GenBank/DDBJ whole genome shotgun (WGS) entry which is preliminary data.</text>
</comment>
<protein>
    <submittedName>
        <fullName evidence="2">Uncharacterized protein</fullName>
    </submittedName>
</protein>